<accession>A0A4P7N503</accession>
<evidence type="ECO:0000256" key="1">
    <source>
        <dbReference type="ARBA" id="ARBA00006484"/>
    </source>
</evidence>
<dbReference type="Gene3D" id="3.40.50.720">
    <property type="entry name" value="NAD(P)-binding Rossmann-like Domain"/>
    <property type="match status" value="1"/>
</dbReference>
<protein>
    <submittedName>
        <fullName evidence="3">Uncharacterized protein</fullName>
    </submittedName>
</protein>
<dbReference type="InterPro" id="IPR002347">
    <property type="entry name" value="SDR_fam"/>
</dbReference>
<evidence type="ECO:0000313" key="3">
    <source>
        <dbReference type="EMBL" id="QBZ56151.1"/>
    </source>
</evidence>
<reference evidence="3 4" key="1">
    <citation type="journal article" date="2019" name="Mol. Biol. Evol.">
        <title>Blast fungal genomes show frequent chromosomal changes, gene gains and losses, and effector gene turnover.</title>
        <authorList>
            <person name="Gomez Luciano L.B."/>
            <person name="Jason Tsai I."/>
            <person name="Chuma I."/>
            <person name="Tosa Y."/>
            <person name="Chen Y.H."/>
            <person name="Li J.Y."/>
            <person name="Li M.Y."/>
            <person name="Jade Lu M.Y."/>
            <person name="Nakayashiki H."/>
            <person name="Li W.H."/>
        </authorList>
    </citation>
    <scope>NUCLEOTIDE SEQUENCE [LARGE SCALE GENOMIC DNA]</scope>
    <source>
        <strain evidence="3">MZ5-1-6</strain>
    </source>
</reference>
<organism evidence="3 4">
    <name type="scientific">Pyricularia oryzae</name>
    <name type="common">Rice blast fungus</name>
    <name type="synonym">Magnaporthe oryzae</name>
    <dbReference type="NCBI Taxonomy" id="318829"/>
    <lineage>
        <taxon>Eukaryota</taxon>
        <taxon>Fungi</taxon>
        <taxon>Dikarya</taxon>
        <taxon>Ascomycota</taxon>
        <taxon>Pezizomycotina</taxon>
        <taxon>Sordariomycetes</taxon>
        <taxon>Sordariomycetidae</taxon>
        <taxon>Magnaporthales</taxon>
        <taxon>Pyriculariaceae</taxon>
        <taxon>Pyricularia</taxon>
    </lineage>
</organism>
<evidence type="ECO:0000256" key="2">
    <source>
        <dbReference type="ARBA" id="ARBA00023002"/>
    </source>
</evidence>
<dbReference type="PANTHER" id="PTHR43669:SF3">
    <property type="entry name" value="ALCOHOL DEHYDROGENASE, PUTATIVE (AFU_ORTHOLOGUE AFUA_3G03445)-RELATED"/>
    <property type="match status" value="1"/>
</dbReference>
<dbReference type="PANTHER" id="PTHR43669">
    <property type="entry name" value="5-KETO-D-GLUCONATE 5-REDUCTASE"/>
    <property type="match status" value="1"/>
</dbReference>
<dbReference type="EMBL" id="CP034205">
    <property type="protein sequence ID" value="QBZ56151.1"/>
    <property type="molecule type" value="Genomic_DNA"/>
</dbReference>
<proteinExistence type="inferred from homology"/>
<keyword evidence="2" id="KW-0560">Oxidoreductase</keyword>
<gene>
    <name evidence="3" type="ORF">PoMZ_01057</name>
</gene>
<dbReference type="AlphaFoldDB" id="A0A4P7N503"/>
<dbReference type="GO" id="GO:0016491">
    <property type="term" value="F:oxidoreductase activity"/>
    <property type="evidence" value="ECO:0007669"/>
    <property type="project" value="UniProtKB-KW"/>
</dbReference>
<evidence type="ECO:0000313" key="4">
    <source>
        <dbReference type="Proteomes" id="UP000294847"/>
    </source>
</evidence>
<dbReference type="InterPro" id="IPR036291">
    <property type="entry name" value="NAD(P)-bd_dom_sf"/>
</dbReference>
<sequence>METVLIVGSTGNIGIAAAHGALQAGRKILAVVRSQASADKLIKAVGSADGITTVVADVTSDTGIKGVVDRVRAGELPAFQHVYACAGGEYTPIKLTEITTEAFRRNMTAGFEANFFAYRDTIGYLVEQNHPDSTWTLCTGAQGDLATFPLPAMTQGPLFSMATAASRENADTNVRFVEVYLAFLVQVDEVAAERNAVPSSEFGKVYAKILDDRAVRGARVWVQERGDMETLRVTSKF</sequence>
<dbReference type="Proteomes" id="UP000294847">
    <property type="component" value="Chromosome 2"/>
</dbReference>
<name>A0A4P7N503_PYROR</name>
<dbReference type="Pfam" id="PF00106">
    <property type="entry name" value="adh_short"/>
    <property type="match status" value="1"/>
</dbReference>
<dbReference type="SUPFAM" id="SSF51735">
    <property type="entry name" value="NAD(P)-binding Rossmann-fold domains"/>
    <property type="match status" value="1"/>
</dbReference>
<comment type="similarity">
    <text evidence="1">Belongs to the short-chain dehydrogenases/reductases (SDR) family.</text>
</comment>